<dbReference type="EMBL" id="KT897280">
    <property type="protein sequence ID" value="ALT05853.1"/>
    <property type="molecule type" value="Genomic_DNA"/>
</dbReference>
<dbReference type="AlphaFoldDB" id="A0A126JJ52"/>
<geneLocation type="plasmid" evidence="2">
    <name>pSWKR38E2</name>
</geneLocation>
<reference evidence="3" key="1">
    <citation type="journal article" date="2016" name="Genome Biol. Evol.">
        <title>Evolution of chromosomal Clostridium botulinum type E neurotoxin gene clusters: evidence provided by their rare plasmid borne counterparts.</title>
        <authorList>
            <person name="Carter A.T."/>
            <person name="Austin J.W."/>
            <person name="Weedmark K.A."/>
            <person name="Peck M.W."/>
        </authorList>
    </citation>
    <scope>NUCLEOTIDE SEQUENCE</scope>
    <source>
        <strain evidence="3">FI1111E1</strain>
        <strain evidence="2">SWKR38E2</strain>
        <plasmid evidence="3">pFI1111E1</plasmid>
        <plasmid evidence="2">pSWKR38E2</plasmid>
    </source>
</reference>
<evidence type="ECO:0000313" key="3">
    <source>
        <dbReference type="EMBL" id="ALT05853.1"/>
    </source>
</evidence>
<evidence type="ECO:0000313" key="2">
    <source>
        <dbReference type="EMBL" id="ALT05751.1"/>
    </source>
</evidence>
<feature type="chain" id="PRO_5038292317" description="Peptidase C39-like domain-containing protein" evidence="1">
    <location>
        <begin position="24"/>
        <end position="238"/>
    </location>
</feature>
<organism evidence="3">
    <name type="scientific">Clostridium botulinum</name>
    <dbReference type="NCBI Taxonomy" id="1491"/>
    <lineage>
        <taxon>Bacteria</taxon>
        <taxon>Bacillati</taxon>
        <taxon>Bacillota</taxon>
        <taxon>Clostridia</taxon>
        <taxon>Eubacteriales</taxon>
        <taxon>Clostridiaceae</taxon>
        <taxon>Clostridium</taxon>
    </lineage>
</organism>
<sequence length="238" mass="27770">MKLLKISVLLIIISCSIISCTNAPNAMQDNTSGEYIVNNNATKFDAIINTFSFNNFSTENSKGYCFGICMAEKCIFEGNLKDYYDQDIYLHQDLYDYDIEDEYFDDNHKLDFSKVPDNTDEKEMLQCINYFQSNQMFLYSTPKLNLRNVIQKLRNNSLVIIILNYGNNSKHAVLAYGYKLSDDKNEVKIYIADPNKSNKCSKELSNSIDFKYEYLKWNYCHENNSDFKLYIADLNHDI</sequence>
<keyword evidence="3" id="KW-0614">Plasmid</keyword>
<dbReference type="EMBL" id="KT897279">
    <property type="protein sequence ID" value="ALT05751.1"/>
    <property type="molecule type" value="Genomic_DNA"/>
</dbReference>
<dbReference type="RefSeq" id="WP_172688188.1">
    <property type="nucleotide sequence ID" value="NZ_KT897279.1"/>
</dbReference>
<name>A0A126JJ52_CLOBO</name>
<evidence type="ECO:0000256" key="1">
    <source>
        <dbReference type="SAM" id="SignalP"/>
    </source>
</evidence>
<accession>A0A126JJ52</accession>
<evidence type="ECO:0008006" key="4">
    <source>
        <dbReference type="Google" id="ProtNLM"/>
    </source>
</evidence>
<proteinExistence type="predicted"/>
<keyword evidence="1" id="KW-0732">Signal</keyword>
<dbReference type="PROSITE" id="PS51257">
    <property type="entry name" value="PROKAR_LIPOPROTEIN"/>
    <property type="match status" value="1"/>
</dbReference>
<geneLocation type="plasmid" evidence="3">
    <name>pFI1111E1</name>
</geneLocation>
<feature type="signal peptide" evidence="1">
    <location>
        <begin position="1"/>
        <end position="23"/>
    </location>
</feature>
<protein>
    <recommendedName>
        <fullName evidence="4">Peptidase C39-like domain-containing protein</fullName>
    </recommendedName>
</protein>